<keyword evidence="2" id="KW-0732">Signal</keyword>
<gene>
    <name evidence="3" type="ORF">OHV25_20530</name>
</gene>
<feature type="chain" id="PRO_5043390296" evidence="2">
    <location>
        <begin position="29"/>
        <end position="86"/>
    </location>
</feature>
<name>A0AAU2H0X0_9ACTN</name>
<feature type="signal peptide" evidence="2">
    <location>
        <begin position="1"/>
        <end position="28"/>
    </location>
</feature>
<feature type="coiled-coil region" evidence="1">
    <location>
        <begin position="38"/>
        <end position="81"/>
    </location>
</feature>
<dbReference type="EMBL" id="CP108253">
    <property type="protein sequence ID" value="WTU41796.1"/>
    <property type="molecule type" value="Genomic_DNA"/>
</dbReference>
<evidence type="ECO:0000256" key="1">
    <source>
        <dbReference type="SAM" id="Coils"/>
    </source>
</evidence>
<evidence type="ECO:0000256" key="2">
    <source>
        <dbReference type="SAM" id="SignalP"/>
    </source>
</evidence>
<evidence type="ECO:0000313" key="3">
    <source>
        <dbReference type="EMBL" id="WTU41796.1"/>
    </source>
</evidence>
<organism evidence="3">
    <name type="scientific">Streptomyces sp. NBC_00060</name>
    <dbReference type="NCBI Taxonomy" id="2975636"/>
    <lineage>
        <taxon>Bacteria</taxon>
        <taxon>Bacillati</taxon>
        <taxon>Actinomycetota</taxon>
        <taxon>Actinomycetes</taxon>
        <taxon>Kitasatosporales</taxon>
        <taxon>Streptomycetaceae</taxon>
        <taxon>Streptomyces</taxon>
    </lineage>
</organism>
<keyword evidence="1" id="KW-0175">Coiled coil</keyword>
<protein>
    <submittedName>
        <fullName evidence="3">Uncharacterized protein</fullName>
    </submittedName>
</protein>
<proteinExistence type="predicted"/>
<reference evidence="3" key="1">
    <citation type="submission" date="2022-10" db="EMBL/GenBank/DDBJ databases">
        <title>The complete genomes of actinobacterial strains from the NBC collection.</title>
        <authorList>
            <person name="Joergensen T.S."/>
            <person name="Alvarez Arevalo M."/>
            <person name="Sterndorff E.B."/>
            <person name="Faurdal D."/>
            <person name="Vuksanovic O."/>
            <person name="Mourched A.-S."/>
            <person name="Charusanti P."/>
            <person name="Shaw S."/>
            <person name="Blin K."/>
            <person name="Weber T."/>
        </authorList>
    </citation>
    <scope>NUCLEOTIDE SEQUENCE</scope>
    <source>
        <strain evidence="3">NBC_00060</strain>
    </source>
</reference>
<dbReference type="AlphaFoldDB" id="A0AAU2H0X0"/>
<sequence length="86" mass="8953">MRRTVTAVLSAALLAGGLAVTVAPAAHAGVIICKPAELRQQAAQLDRKAEELNHLGERAAAAKAHQQADALRKKAKMCEDADGRAS</sequence>
<accession>A0AAU2H0X0</accession>